<protein>
    <submittedName>
        <fullName evidence="1">Uncharacterized protein</fullName>
    </submittedName>
</protein>
<accession>X1DSF9</accession>
<dbReference type="AlphaFoldDB" id="X1DSF9"/>
<organism evidence="1">
    <name type="scientific">marine sediment metagenome</name>
    <dbReference type="NCBI Taxonomy" id="412755"/>
    <lineage>
        <taxon>unclassified sequences</taxon>
        <taxon>metagenomes</taxon>
        <taxon>ecological metagenomes</taxon>
    </lineage>
</organism>
<sequence>GMDSGTLKMYITSNGGEVDNRWGLKRLIEEAQKLQ</sequence>
<name>X1DSF9_9ZZZZ</name>
<dbReference type="EMBL" id="BART01036460">
    <property type="protein sequence ID" value="GAH11180.1"/>
    <property type="molecule type" value="Genomic_DNA"/>
</dbReference>
<comment type="caution">
    <text evidence="1">The sequence shown here is derived from an EMBL/GenBank/DDBJ whole genome shotgun (WGS) entry which is preliminary data.</text>
</comment>
<reference evidence="1" key="1">
    <citation type="journal article" date="2014" name="Front. Microbiol.">
        <title>High frequency of phylogenetically diverse reductive dehalogenase-homologous genes in deep subseafloor sedimentary metagenomes.</title>
        <authorList>
            <person name="Kawai M."/>
            <person name="Futagami T."/>
            <person name="Toyoda A."/>
            <person name="Takaki Y."/>
            <person name="Nishi S."/>
            <person name="Hori S."/>
            <person name="Arai W."/>
            <person name="Tsubouchi T."/>
            <person name="Morono Y."/>
            <person name="Uchiyama I."/>
            <person name="Ito T."/>
            <person name="Fujiyama A."/>
            <person name="Inagaki F."/>
            <person name="Takami H."/>
        </authorList>
    </citation>
    <scope>NUCLEOTIDE SEQUENCE</scope>
    <source>
        <strain evidence="1">Expedition CK06-06</strain>
    </source>
</reference>
<feature type="non-terminal residue" evidence="1">
    <location>
        <position position="1"/>
    </location>
</feature>
<proteinExistence type="predicted"/>
<gene>
    <name evidence="1" type="ORF">S01H4_61478</name>
</gene>
<evidence type="ECO:0000313" key="1">
    <source>
        <dbReference type="EMBL" id="GAH11180.1"/>
    </source>
</evidence>